<protein>
    <submittedName>
        <fullName evidence="2">Uncharacterized protein</fullName>
    </submittedName>
</protein>
<evidence type="ECO:0000313" key="3">
    <source>
        <dbReference type="Proteomes" id="UP001168972"/>
    </source>
</evidence>
<keyword evidence="1" id="KW-0732">Signal</keyword>
<keyword evidence="3" id="KW-1185">Reference proteome</keyword>
<accession>A0AA39FF15</accession>
<feature type="chain" id="PRO_5041296461" evidence="1">
    <location>
        <begin position="17"/>
        <end position="70"/>
    </location>
</feature>
<feature type="signal peptide" evidence="1">
    <location>
        <begin position="1"/>
        <end position="16"/>
    </location>
</feature>
<sequence>MILQVILIALIGSAFCQQEASNEITRAQELMERLPAPPGYTDYWFSVNPQVFEGLGTAPKGYLRVLKRIH</sequence>
<organism evidence="2 3">
    <name type="scientific">Microctonus hyperodae</name>
    <name type="common">Parasitoid wasp</name>
    <dbReference type="NCBI Taxonomy" id="165561"/>
    <lineage>
        <taxon>Eukaryota</taxon>
        <taxon>Metazoa</taxon>
        <taxon>Ecdysozoa</taxon>
        <taxon>Arthropoda</taxon>
        <taxon>Hexapoda</taxon>
        <taxon>Insecta</taxon>
        <taxon>Pterygota</taxon>
        <taxon>Neoptera</taxon>
        <taxon>Endopterygota</taxon>
        <taxon>Hymenoptera</taxon>
        <taxon>Apocrita</taxon>
        <taxon>Ichneumonoidea</taxon>
        <taxon>Braconidae</taxon>
        <taxon>Euphorinae</taxon>
        <taxon>Microctonus</taxon>
    </lineage>
</organism>
<dbReference type="Proteomes" id="UP001168972">
    <property type="component" value="Unassembled WGS sequence"/>
</dbReference>
<proteinExistence type="predicted"/>
<reference evidence="2" key="1">
    <citation type="journal article" date="2023" name="bioRxiv">
        <title>Scaffold-level genome assemblies of two parasitoid biocontrol wasps reveal the parthenogenesis mechanism and an associated novel virus.</title>
        <authorList>
            <person name="Inwood S."/>
            <person name="Skelly J."/>
            <person name="Guhlin J."/>
            <person name="Harrop T."/>
            <person name="Goldson S."/>
            <person name="Dearden P."/>
        </authorList>
    </citation>
    <scope>NUCLEOTIDE SEQUENCE</scope>
    <source>
        <strain evidence="2">Lincoln</strain>
        <tissue evidence="2">Whole body</tissue>
    </source>
</reference>
<name>A0AA39FF15_MICHY</name>
<gene>
    <name evidence="2" type="ORF">PV327_002107</name>
</gene>
<dbReference type="AlphaFoldDB" id="A0AA39FF15"/>
<evidence type="ECO:0000313" key="2">
    <source>
        <dbReference type="EMBL" id="KAK0168283.1"/>
    </source>
</evidence>
<reference evidence="2" key="2">
    <citation type="submission" date="2023-03" db="EMBL/GenBank/DDBJ databases">
        <authorList>
            <person name="Inwood S.N."/>
            <person name="Skelly J.G."/>
            <person name="Guhlin J."/>
            <person name="Harrop T.W.R."/>
            <person name="Goldson S.G."/>
            <person name="Dearden P.K."/>
        </authorList>
    </citation>
    <scope>NUCLEOTIDE SEQUENCE</scope>
    <source>
        <strain evidence="2">Lincoln</strain>
        <tissue evidence="2">Whole body</tissue>
    </source>
</reference>
<dbReference type="EMBL" id="JAQQBR010001831">
    <property type="protein sequence ID" value="KAK0168283.1"/>
    <property type="molecule type" value="Genomic_DNA"/>
</dbReference>
<comment type="caution">
    <text evidence="2">The sequence shown here is derived from an EMBL/GenBank/DDBJ whole genome shotgun (WGS) entry which is preliminary data.</text>
</comment>
<evidence type="ECO:0000256" key="1">
    <source>
        <dbReference type="SAM" id="SignalP"/>
    </source>
</evidence>